<proteinExistence type="predicted"/>
<organism evidence="8 9">
    <name type="scientific">Heliorestis acidaminivorans</name>
    <dbReference type="NCBI Taxonomy" id="553427"/>
    <lineage>
        <taxon>Bacteria</taxon>
        <taxon>Bacillati</taxon>
        <taxon>Bacillota</taxon>
        <taxon>Clostridia</taxon>
        <taxon>Eubacteriales</taxon>
        <taxon>Heliobacteriaceae</taxon>
        <taxon>Heliorestis</taxon>
    </lineage>
</organism>
<comment type="subcellular location">
    <subcellularLocation>
        <location evidence="1">Membrane</location>
        <topology evidence="1">Multi-pass membrane protein</topology>
    </subcellularLocation>
</comment>
<dbReference type="OrthoDB" id="2081707at2"/>
<evidence type="ECO:0000256" key="4">
    <source>
        <dbReference type="ARBA" id="ARBA00023136"/>
    </source>
</evidence>
<dbReference type="Proteomes" id="UP000468766">
    <property type="component" value="Unassembled WGS sequence"/>
</dbReference>
<evidence type="ECO:0000256" key="1">
    <source>
        <dbReference type="ARBA" id="ARBA00004141"/>
    </source>
</evidence>
<feature type="region of interest" description="Disordered" evidence="5">
    <location>
        <begin position="1"/>
        <end position="46"/>
    </location>
</feature>
<keyword evidence="2 6" id="KW-0812">Transmembrane</keyword>
<dbReference type="InterPro" id="IPR006977">
    <property type="entry name" value="Yip1_dom"/>
</dbReference>
<feature type="transmembrane region" description="Helical" evidence="6">
    <location>
        <begin position="75"/>
        <end position="96"/>
    </location>
</feature>
<evidence type="ECO:0000256" key="3">
    <source>
        <dbReference type="ARBA" id="ARBA00022989"/>
    </source>
</evidence>
<sequence length="253" mass="27226">MDEKKPPTVDDPRKPEEENQSSSNPTPVGPEEPQLETPQFEAPKPEPKWTSWDYIYNVLAEPNKAFAIASREKPLGLAFAVIIISTIISLVVNLSMGPGDMASLEQQGVPVALAGAFATVFALISAFFGLVMWLLMAGIYNLIGELLGGKGNAKGLLVTLGLASLPTIFTSPLRLIAEILPGGNTLEWLGLLAISLWTVVLQVFAIKQSVQLSTTRSVLTFFAPFIFMLFIIITLVILIILTIPAIGSLPGLL</sequence>
<evidence type="ECO:0000256" key="5">
    <source>
        <dbReference type="SAM" id="MobiDB-lite"/>
    </source>
</evidence>
<evidence type="ECO:0000256" key="6">
    <source>
        <dbReference type="SAM" id="Phobius"/>
    </source>
</evidence>
<dbReference type="AlphaFoldDB" id="A0A6I0F8L5"/>
<feature type="transmembrane region" description="Helical" evidence="6">
    <location>
        <begin position="218"/>
        <end position="246"/>
    </location>
</feature>
<gene>
    <name evidence="8" type="ORF">F9B85_04220</name>
</gene>
<evidence type="ECO:0000256" key="2">
    <source>
        <dbReference type="ARBA" id="ARBA00022692"/>
    </source>
</evidence>
<comment type="caution">
    <text evidence="8">The sequence shown here is derived from an EMBL/GenBank/DDBJ whole genome shotgun (WGS) entry which is preliminary data.</text>
</comment>
<feature type="transmembrane region" description="Helical" evidence="6">
    <location>
        <begin position="116"/>
        <end position="143"/>
    </location>
</feature>
<reference evidence="8 9" key="1">
    <citation type="submission" date="2019-10" db="EMBL/GenBank/DDBJ databases">
        <title>Whole-genome sequence of the extremophile Heliorestis acidaminivorans DSM 24790.</title>
        <authorList>
            <person name="Kyndt J.A."/>
            <person name="Meyer T.E."/>
        </authorList>
    </citation>
    <scope>NUCLEOTIDE SEQUENCE [LARGE SCALE GENOMIC DNA]</scope>
    <source>
        <strain evidence="8 9">DSM 24790</strain>
    </source>
</reference>
<feature type="transmembrane region" description="Helical" evidence="6">
    <location>
        <begin position="188"/>
        <end position="206"/>
    </location>
</feature>
<name>A0A6I0F8L5_9FIRM</name>
<accession>A0A6I0F8L5</accession>
<dbReference type="GO" id="GO:0016020">
    <property type="term" value="C:membrane"/>
    <property type="evidence" value="ECO:0007669"/>
    <property type="project" value="UniProtKB-SubCell"/>
</dbReference>
<dbReference type="Pfam" id="PF04893">
    <property type="entry name" value="Yip1"/>
    <property type="match status" value="1"/>
</dbReference>
<keyword evidence="9" id="KW-1185">Reference proteome</keyword>
<dbReference type="RefSeq" id="WP_151618847.1">
    <property type="nucleotide sequence ID" value="NZ_WBXO01000002.1"/>
</dbReference>
<evidence type="ECO:0000259" key="7">
    <source>
        <dbReference type="Pfam" id="PF04893"/>
    </source>
</evidence>
<feature type="domain" description="Yip1" evidence="7">
    <location>
        <begin position="57"/>
        <end position="233"/>
    </location>
</feature>
<evidence type="ECO:0000313" key="8">
    <source>
        <dbReference type="EMBL" id="KAB2953828.1"/>
    </source>
</evidence>
<keyword evidence="4 6" id="KW-0472">Membrane</keyword>
<protein>
    <submittedName>
        <fullName evidence="8">DUF1282 domain-containing protein</fullName>
    </submittedName>
</protein>
<feature type="transmembrane region" description="Helical" evidence="6">
    <location>
        <begin position="155"/>
        <end position="176"/>
    </location>
</feature>
<feature type="compositionally biased region" description="Basic and acidic residues" evidence="5">
    <location>
        <begin position="1"/>
        <end position="17"/>
    </location>
</feature>
<keyword evidence="3 6" id="KW-1133">Transmembrane helix</keyword>
<dbReference type="EMBL" id="WBXO01000002">
    <property type="protein sequence ID" value="KAB2953828.1"/>
    <property type="molecule type" value="Genomic_DNA"/>
</dbReference>
<evidence type="ECO:0000313" key="9">
    <source>
        <dbReference type="Proteomes" id="UP000468766"/>
    </source>
</evidence>